<dbReference type="AlphaFoldDB" id="A0A6A6A7I2"/>
<keyword evidence="3" id="KW-1185">Reference proteome</keyword>
<evidence type="ECO:0000313" key="2">
    <source>
        <dbReference type="EMBL" id="KAF2126601.1"/>
    </source>
</evidence>
<name>A0A6A6A7I2_9PLEO</name>
<organism evidence="2 3">
    <name type="scientific">Dothidotthia symphoricarpi CBS 119687</name>
    <dbReference type="NCBI Taxonomy" id="1392245"/>
    <lineage>
        <taxon>Eukaryota</taxon>
        <taxon>Fungi</taxon>
        <taxon>Dikarya</taxon>
        <taxon>Ascomycota</taxon>
        <taxon>Pezizomycotina</taxon>
        <taxon>Dothideomycetes</taxon>
        <taxon>Pleosporomycetidae</taxon>
        <taxon>Pleosporales</taxon>
        <taxon>Dothidotthiaceae</taxon>
        <taxon>Dothidotthia</taxon>
    </lineage>
</organism>
<evidence type="ECO:0000256" key="1">
    <source>
        <dbReference type="SAM" id="Phobius"/>
    </source>
</evidence>
<dbReference type="GeneID" id="54413472"/>
<keyword evidence="1" id="KW-0812">Transmembrane</keyword>
<accession>A0A6A6A7I2</accession>
<evidence type="ECO:0000313" key="3">
    <source>
        <dbReference type="Proteomes" id="UP000799771"/>
    </source>
</evidence>
<dbReference type="RefSeq" id="XP_033520993.1">
    <property type="nucleotide sequence ID" value="XM_033673040.1"/>
</dbReference>
<dbReference type="Proteomes" id="UP000799771">
    <property type="component" value="Unassembled WGS sequence"/>
</dbReference>
<keyword evidence="1" id="KW-0472">Membrane</keyword>
<proteinExistence type="predicted"/>
<dbReference type="EMBL" id="ML977513">
    <property type="protein sequence ID" value="KAF2126601.1"/>
    <property type="molecule type" value="Genomic_DNA"/>
</dbReference>
<protein>
    <submittedName>
        <fullName evidence="2">Uncharacterized protein</fullName>
    </submittedName>
</protein>
<feature type="transmembrane region" description="Helical" evidence="1">
    <location>
        <begin position="552"/>
        <end position="579"/>
    </location>
</feature>
<keyword evidence="1" id="KW-1133">Transmembrane helix</keyword>
<gene>
    <name evidence="2" type="ORF">P153DRAFT_433721</name>
</gene>
<dbReference type="OrthoDB" id="3540210at2759"/>
<feature type="transmembrane region" description="Helical" evidence="1">
    <location>
        <begin position="30"/>
        <end position="47"/>
    </location>
</feature>
<reference evidence="2" key="1">
    <citation type="journal article" date="2020" name="Stud. Mycol.">
        <title>101 Dothideomycetes genomes: a test case for predicting lifestyles and emergence of pathogens.</title>
        <authorList>
            <person name="Haridas S."/>
            <person name="Albert R."/>
            <person name="Binder M."/>
            <person name="Bloem J."/>
            <person name="Labutti K."/>
            <person name="Salamov A."/>
            <person name="Andreopoulos B."/>
            <person name="Baker S."/>
            <person name="Barry K."/>
            <person name="Bills G."/>
            <person name="Bluhm B."/>
            <person name="Cannon C."/>
            <person name="Castanera R."/>
            <person name="Culley D."/>
            <person name="Daum C."/>
            <person name="Ezra D."/>
            <person name="Gonzalez J."/>
            <person name="Henrissat B."/>
            <person name="Kuo A."/>
            <person name="Liang C."/>
            <person name="Lipzen A."/>
            <person name="Lutzoni F."/>
            <person name="Magnuson J."/>
            <person name="Mondo S."/>
            <person name="Nolan M."/>
            <person name="Ohm R."/>
            <person name="Pangilinan J."/>
            <person name="Park H.-J."/>
            <person name="Ramirez L."/>
            <person name="Alfaro M."/>
            <person name="Sun H."/>
            <person name="Tritt A."/>
            <person name="Yoshinaga Y."/>
            <person name="Zwiers L.-H."/>
            <person name="Turgeon B."/>
            <person name="Goodwin S."/>
            <person name="Spatafora J."/>
            <person name="Crous P."/>
            <person name="Grigoriev I."/>
        </authorList>
    </citation>
    <scope>NUCLEOTIDE SEQUENCE</scope>
    <source>
        <strain evidence="2">CBS 119687</strain>
    </source>
</reference>
<feature type="transmembrane region" description="Helical" evidence="1">
    <location>
        <begin position="110"/>
        <end position="132"/>
    </location>
</feature>
<sequence length="644" mass="72309">MSSNVVYTGVWDDYERGPVLSRVLTMEYRTGTYLITLLAILVTFAANRSWKIWRLVLHTALRYQAEHEYLIRQKRSVLTNAETTGGALLAYYEIAMLRGSWKGLPVRIKLIAACLILFALVHWVGFIALGILTTQVNLGSIVRSLKTDSCGFWFARDDLDEKVWYNDPAGMLTVNASLAAENYVQNCYVKGSTSISDCKIFLSRSINHTTQSVPCPFQDSSMCITPNGDALSMESKDISLSGLGINWKYAKDISFRRRSVCAPIAAERFIYSNESSQALLEDTLEIEDESIGLRAYSFQSFVATGDNYTRMYRTDDAGDFDLTIAYVWKESDYQLHEPLRPTDQVSETTIVSLRGRAVSFSEPSDDPFFYAHENFSTPIDIDVDGLYYMNNDFKLSRQLNAIACQDTAKACSKITGLCTDWIAPGDMINDDIQKQMLGNNMDDRSLMAYHTVAWPLAISTTLNQVVQNRGASIFRATQNLGYGRLYSISSEQWKIEVEHWFLVGMGLLQMAPHRMVSTPELDTSKVQNAYPELGDACTMVKFRSPGHVTVSMFGMMFIIVGAFVLTIVSYLDILMGWILPTRVSTLLVPWERDSYLQLLDRVEQHHGTASSRNIETAGHAAPDHIAADSEKGQTYVSNRETPGL</sequence>